<keyword evidence="3" id="KW-1185">Reference proteome</keyword>
<reference evidence="2 3" key="1">
    <citation type="journal article" date="2018" name="Front. Plant Sci.">
        <title>Red Clover (Trifolium pratense) and Zigzag Clover (T. medium) - A Picture of Genomic Similarities and Differences.</title>
        <authorList>
            <person name="Dluhosova J."/>
            <person name="Istvanek J."/>
            <person name="Nedelnik J."/>
            <person name="Repkova J."/>
        </authorList>
    </citation>
    <scope>NUCLEOTIDE SEQUENCE [LARGE SCALE GENOMIC DNA]</scope>
    <source>
        <strain evidence="3">cv. 10/8</strain>
        <tissue evidence="2">Leaf</tissue>
    </source>
</reference>
<sequence>KNEAKQSTHGPAIGHLMPGNNIIRPAQAPAAQQSIPNAMNNQIAISARCDVRGLVGDLIKCGGMKSMLVEQPFDVFEENGQSKLPGAPKFHLCLLPERKNSDHLYG</sequence>
<evidence type="ECO:0000313" key="2">
    <source>
        <dbReference type="EMBL" id="MCI28381.1"/>
    </source>
</evidence>
<feature type="non-terminal residue" evidence="2">
    <location>
        <position position="1"/>
    </location>
</feature>
<evidence type="ECO:0000256" key="1">
    <source>
        <dbReference type="SAM" id="MobiDB-lite"/>
    </source>
</evidence>
<dbReference type="AlphaFoldDB" id="A0A392QVJ0"/>
<accession>A0A392QVJ0</accession>
<name>A0A392QVJ0_9FABA</name>
<comment type="caution">
    <text evidence="2">The sequence shown here is derived from an EMBL/GenBank/DDBJ whole genome shotgun (WGS) entry which is preliminary data.</text>
</comment>
<dbReference type="Proteomes" id="UP000265520">
    <property type="component" value="Unassembled WGS sequence"/>
</dbReference>
<organism evidence="2 3">
    <name type="scientific">Trifolium medium</name>
    <dbReference type="NCBI Taxonomy" id="97028"/>
    <lineage>
        <taxon>Eukaryota</taxon>
        <taxon>Viridiplantae</taxon>
        <taxon>Streptophyta</taxon>
        <taxon>Embryophyta</taxon>
        <taxon>Tracheophyta</taxon>
        <taxon>Spermatophyta</taxon>
        <taxon>Magnoliopsida</taxon>
        <taxon>eudicotyledons</taxon>
        <taxon>Gunneridae</taxon>
        <taxon>Pentapetalae</taxon>
        <taxon>rosids</taxon>
        <taxon>fabids</taxon>
        <taxon>Fabales</taxon>
        <taxon>Fabaceae</taxon>
        <taxon>Papilionoideae</taxon>
        <taxon>50 kb inversion clade</taxon>
        <taxon>NPAAA clade</taxon>
        <taxon>Hologalegina</taxon>
        <taxon>IRL clade</taxon>
        <taxon>Trifolieae</taxon>
        <taxon>Trifolium</taxon>
    </lineage>
</organism>
<feature type="region of interest" description="Disordered" evidence="1">
    <location>
        <begin position="1"/>
        <end position="21"/>
    </location>
</feature>
<protein>
    <submittedName>
        <fullName evidence="2">Protein argonaute 4-like</fullName>
    </submittedName>
</protein>
<evidence type="ECO:0000313" key="3">
    <source>
        <dbReference type="Proteomes" id="UP000265520"/>
    </source>
</evidence>
<dbReference type="EMBL" id="LXQA010165336">
    <property type="protein sequence ID" value="MCI28381.1"/>
    <property type="molecule type" value="Genomic_DNA"/>
</dbReference>
<proteinExistence type="predicted"/>